<evidence type="ECO:0000259" key="3">
    <source>
        <dbReference type="Pfam" id="PF16344"/>
    </source>
</evidence>
<evidence type="ECO:0000256" key="1">
    <source>
        <dbReference type="SAM" id="Phobius"/>
    </source>
</evidence>
<gene>
    <name evidence="4" type="ORF">SAMN04488101_108155</name>
</gene>
<dbReference type="EMBL" id="FWYB01000008">
    <property type="protein sequence ID" value="SMD01250.1"/>
    <property type="molecule type" value="Genomic_DNA"/>
</dbReference>
<dbReference type="Gene3D" id="3.55.50.30">
    <property type="match status" value="1"/>
</dbReference>
<dbReference type="Pfam" id="PF16344">
    <property type="entry name" value="FecR_C"/>
    <property type="match status" value="1"/>
</dbReference>
<feature type="transmembrane region" description="Helical" evidence="1">
    <location>
        <begin position="66"/>
        <end position="88"/>
    </location>
</feature>
<accession>A0A1W2DUV0</accession>
<feature type="domain" description="FecR protein" evidence="2">
    <location>
        <begin position="165"/>
        <end position="260"/>
    </location>
</feature>
<evidence type="ECO:0000313" key="4">
    <source>
        <dbReference type="EMBL" id="SMD01250.1"/>
    </source>
</evidence>
<dbReference type="STRING" id="475255.SAMN04488101_108155"/>
<protein>
    <submittedName>
        <fullName evidence="4">FecR family protein</fullName>
    </submittedName>
</protein>
<dbReference type="InterPro" id="IPR012373">
    <property type="entry name" value="Ferrdict_sens_TM"/>
</dbReference>
<dbReference type="Proteomes" id="UP000192678">
    <property type="component" value="Unassembled WGS sequence"/>
</dbReference>
<keyword evidence="1" id="KW-0812">Transmembrane</keyword>
<keyword evidence="1" id="KW-1133">Transmembrane helix</keyword>
<sequence length="375" mass="41803">MSSSELEEFQQVILNPDHQKILHQQIEEHWDGLADNSLLELPQAKMNKVFNAIVAHPQPVAKRGKFWASIAIAAAVVVAVFGVGLFYYDLNLKPQPTEHLANKNEITPGIQAATLTLANGKKIRLDDTANGLLAKEAGVMITKSANGQLIYEIKDADGDTSKINTLSTAKGETYQLRLPDGSLVWLNAASSLTYPVNLNERGKRSVKLDGEGYFEITKDKAHPFVVESKRQQIEVLGTHFNVSSYSDEPVVRTSLLEGSIQINGKTVLKPGEQSSVDPTGNIAVKEVNVNKSVAWKNGKFAFEDENIEGVMRKLARWYNVEIIYQGDFYQRTFTGTISRHDDISRILDKIAYTQAVRFKIDGRRIYVSRNEIITN</sequence>
<evidence type="ECO:0000313" key="5">
    <source>
        <dbReference type="Proteomes" id="UP000192678"/>
    </source>
</evidence>
<dbReference type="PANTHER" id="PTHR30273">
    <property type="entry name" value="PERIPLASMIC SIGNAL SENSOR AND SIGMA FACTOR ACTIVATOR FECR-RELATED"/>
    <property type="match status" value="1"/>
</dbReference>
<name>A0A1W2DUV0_9SPHI</name>
<organism evidence="4 5">
    <name type="scientific">Pedobacter nyackensis</name>
    <dbReference type="NCBI Taxonomy" id="475255"/>
    <lineage>
        <taxon>Bacteria</taxon>
        <taxon>Pseudomonadati</taxon>
        <taxon>Bacteroidota</taxon>
        <taxon>Sphingobacteriia</taxon>
        <taxon>Sphingobacteriales</taxon>
        <taxon>Sphingobacteriaceae</taxon>
        <taxon>Pedobacter</taxon>
    </lineage>
</organism>
<dbReference type="InterPro" id="IPR032508">
    <property type="entry name" value="FecR_C"/>
</dbReference>
<dbReference type="InterPro" id="IPR006860">
    <property type="entry name" value="FecR"/>
</dbReference>
<dbReference type="PIRSF" id="PIRSF018266">
    <property type="entry name" value="FecR"/>
    <property type="match status" value="1"/>
</dbReference>
<evidence type="ECO:0000259" key="2">
    <source>
        <dbReference type="Pfam" id="PF04773"/>
    </source>
</evidence>
<dbReference type="GO" id="GO:0016989">
    <property type="term" value="F:sigma factor antagonist activity"/>
    <property type="evidence" value="ECO:0007669"/>
    <property type="project" value="TreeGrafter"/>
</dbReference>
<feature type="domain" description="Protein FecR C-terminal" evidence="3">
    <location>
        <begin position="299"/>
        <end position="367"/>
    </location>
</feature>
<proteinExistence type="predicted"/>
<reference evidence="4 5" key="1">
    <citation type="submission" date="2017-04" db="EMBL/GenBank/DDBJ databases">
        <authorList>
            <person name="Afonso C.L."/>
            <person name="Miller P.J."/>
            <person name="Scott M.A."/>
            <person name="Spackman E."/>
            <person name="Goraichik I."/>
            <person name="Dimitrov K.M."/>
            <person name="Suarez D.L."/>
            <person name="Swayne D.E."/>
        </authorList>
    </citation>
    <scope>NUCLEOTIDE SEQUENCE [LARGE SCALE GENOMIC DNA]</scope>
    <source>
        <strain evidence="4 5">DSM 19625</strain>
    </source>
</reference>
<keyword evidence="1" id="KW-0472">Membrane</keyword>
<dbReference type="Gene3D" id="2.60.120.1440">
    <property type="match status" value="1"/>
</dbReference>
<dbReference type="PANTHER" id="PTHR30273:SF2">
    <property type="entry name" value="PROTEIN FECR"/>
    <property type="match status" value="1"/>
</dbReference>
<keyword evidence="5" id="KW-1185">Reference proteome</keyword>
<dbReference type="Pfam" id="PF04773">
    <property type="entry name" value="FecR"/>
    <property type="match status" value="1"/>
</dbReference>
<dbReference type="AlphaFoldDB" id="A0A1W2DUV0"/>